<dbReference type="GO" id="GO:0005886">
    <property type="term" value="C:plasma membrane"/>
    <property type="evidence" value="ECO:0007669"/>
    <property type="project" value="TreeGrafter"/>
</dbReference>
<feature type="transmembrane region" description="Helical" evidence="6">
    <location>
        <begin position="120"/>
        <end position="138"/>
    </location>
</feature>
<evidence type="ECO:0000313" key="7">
    <source>
        <dbReference type="EMBL" id="VVC76281.1"/>
    </source>
</evidence>
<feature type="transmembrane region" description="Helical" evidence="6">
    <location>
        <begin position="145"/>
        <end position="167"/>
    </location>
</feature>
<dbReference type="AlphaFoldDB" id="A0A5E4PIV3"/>
<feature type="transmembrane region" description="Helical" evidence="6">
    <location>
        <begin position="173"/>
        <end position="192"/>
    </location>
</feature>
<keyword evidence="8" id="KW-1185">Reference proteome</keyword>
<keyword evidence="4 6" id="KW-1133">Transmembrane helix</keyword>
<dbReference type="KEGG" id="asip:AQUSIP_15900"/>
<dbReference type="PANTHER" id="PTHR23291:SF50">
    <property type="entry name" value="PROTEIN LIFEGUARD 4"/>
    <property type="match status" value="1"/>
</dbReference>
<comment type="similarity">
    <text evidence="2 6">Belongs to the BI1 family.</text>
</comment>
<dbReference type="PANTHER" id="PTHR23291">
    <property type="entry name" value="BAX INHIBITOR-RELATED"/>
    <property type="match status" value="1"/>
</dbReference>
<evidence type="ECO:0000256" key="5">
    <source>
        <dbReference type="ARBA" id="ARBA00023136"/>
    </source>
</evidence>
<feature type="transmembrane region" description="Helical" evidence="6">
    <location>
        <begin position="94"/>
        <end position="114"/>
    </location>
</feature>
<protein>
    <submittedName>
        <fullName evidence="7">Inner membrane protein YbhL</fullName>
    </submittedName>
</protein>
<sequence length="240" mass="26054">MNSFDSRGQSEIYRQQDRAAANAGFMSRVYFWMMLGLMLSGIVAYEVAGSKEFLTVLLGSRALWFGLILVQFGAVIAISAFVSRMSAVMTTAVYLGYAILSGVTFSVILLAFTAESISQAFFITSFAFIGLSLFGYLTKRDLGPVGSFCMTGLFGVIGLILAGLIFPSIMTDAVQMTINVCGIIIFSGLTAYDTQKIKNFNSAVQGSEMARKQVIVGALTLYLDFINLFLSILRLTGGRR</sequence>
<evidence type="ECO:0000256" key="3">
    <source>
        <dbReference type="ARBA" id="ARBA00022692"/>
    </source>
</evidence>
<dbReference type="Pfam" id="PF01027">
    <property type="entry name" value="Bax1-I"/>
    <property type="match status" value="1"/>
</dbReference>
<proteinExistence type="inferred from homology"/>
<evidence type="ECO:0000256" key="6">
    <source>
        <dbReference type="RuleBase" id="RU004379"/>
    </source>
</evidence>
<feature type="transmembrane region" description="Helical" evidence="6">
    <location>
        <begin position="213"/>
        <end position="233"/>
    </location>
</feature>
<dbReference type="CDD" id="cd10432">
    <property type="entry name" value="BI-1-like_bacterial"/>
    <property type="match status" value="1"/>
</dbReference>
<name>A0A5E4PIV3_9COXI</name>
<gene>
    <name evidence="7" type="primary">ybhL</name>
    <name evidence="7" type="ORF">AQUSIP_15900</name>
</gene>
<feature type="transmembrane region" description="Helical" evidence="6">
    <location>
        <begin position="62"/>
        <end position="82"/>
    </location>
</feature>
<evidence type="ECO:0000313" key="8">
    <source>
        <dbReference type="Proteomes" id="UP000324194"/>
    </source>
</evidence>
<evidence type="ECO:0000256" key="2">
    <source>
        <dbReference type="ARBA" id="ARBA00010350"/>
    </source>
</evidence>
<evidence type="ECO:0000256" key="1">
    <source>
        <dbReference type="ARBA" id="ARBA00004141"/>
    </source>
</evidence>
<organism evidence="7 8">
    <name type="scientific">Aquicella siphonis</name>
    <dbReference type="NCBI Taxonomy" id="254247"/>
    <lineage>
        <taxon>Bacteria</taxon>
        <taxon>Pseudomonadati</taxon>
        <taxon>Pseudomonadota</taxon>
        <taxon>Gammaproteobacteria</taxon>
        <taxon>Legionellales</taxon>
        <taxon>Coxiellaceae</taxon>
        <taxon>Aquicella</taxon>
    </lineage>
</organism>
<accession>A0A5E4PIV3</accession>
<keyword evidence="5 6" id="KW-0472">Membrane</keyword>
<dbReference type="Proteomes" id="UP000324194">
    <property type="component" value="Chromosome 1"/>
</dbReference>
<evidence type="ECO:0000256" key="4">
    <source>
        <dbReference type="ARBA" id="ARBA00022989"/>
    </source>
</evidence>
<dbReference type="OrthoDB" id="9793828at2"/>
<dbReference type="RefSeq" id="WP_148339509.1">
    <property type="nucleotide sequence ID" value="NZ_LR699119.1"/>
</dbReference>
<reference evidence="7 8" key="1">
    <citation type="submission" date="2019-08" db="EMBL/GenBank/DDBJ databases">
        <authorList>
            <person name="Guy L."/>
        </authorList>
    </citation>
    <scope>NUCLEOTIDE SEQUENCE [LARGE SCALE GENOMIC DNA]</scope>
    <source>
        <strain evidence="7 8">SGT-108</strain>
    </source>
</reference>
<feature type="transmembrane region" description="Helical" evidence="6">
    <location>
        <begin position="29"/>
        <end position="50"/>
    </location>
</feature>
<comment type="subcellular location">
    <subcellularLocation>
        <location evidence="1">Membrane</location>
        <topology evidence="1">Multi-pass membrane protein</topology>
    </subcellularLocation>
</comment>
<dbReference type="InterPro" id="IPR006214">
    <property type="entry name" value="Bax_inhibitor_1-related"/>
</dbReference>
<keyword evidence="3 6" id="KW-0812">Transmembrane</keyword>
<dbReference type="EMBL" id="LR699119">
    <property type="protein sequence ID" value="VVC76281.1"/>
    <property type="molecule type" value="Genomic_DNA"/>
</dbReference>